<gene>
    <name evidence="1" type="ORF">SOCG_05737</name>
</gene>
<dbReference type="EMBL" id="KE503207">
    <property type="protein sequence ID" value="EPX72960.1"/>
    <property type="molecule type" value="Genomic_DNA"/>
</dbReference>
<dbReference type="HOGENOM" id="CLU_2689218_0_0_1"/>
<proteinExistence type="predicted"/>
<evidence type="ECO:0000313" key="1">
    <source>
        <dbReference type="EMBL" id="EPX72960.1"/>
    </source>
</evidence>
<dbReference type="GeneID" id="25033922"/>
<accession>S9R3L0</accession>
<protein>
    <submittedName>
        <fullName evidence="1">Uncharacterized protein</fullName>
    </submittedName>
</protein>
<reference evidence="1 2" key="1">
    <citation type="journal article" date="2011" name="Science">
        <title>Comparative functional genomics of the fission yeasts.</title>
        <authorList>
            <person name="Rhind N."/>
            <person name="Chen Z."/>
            <person name="Yassour M."/>
            <person name="Thompson D.A."/>
            <person name="Haas B.J."/>
            <person name="Habib N."/>
            <person name="Wapinski I."/>
            <person name="Roy S."/>
            <person name="Lin M.F."/>
            <person name="Heiman D.I."/>
            <person name="Young S.K."/>
            <person name="Furuya K."/>
            <person name="Guo Y."/>
            <person name="Pidoux A."/>
            <person name="Chen H.M."/>
            <person name="Robbertse B."/>
            <person name="Goldberg J.M."/>
            <person name="Aoki K."/>
            <person name="Bayne E.H."/>
            <person name="Berlin A.M."/>
            <person name="Desjardins C.A."/>
            <person name="Dobbs E."/>
            <person name="Dukaj L."/>
            <person name="Fan L."/>
            <person name="FitzGerald M.G."/>
            <person name="French C."/>
            <person name="Gujja S."/>
            <person name="Hansen K."/>
            <person name="Keifenheim D."/>
            <person name="Levin J.Z."/>
            <person name="Mosher R.A."/>
            <person name="Mueller C.A."/>
            <person name="Pfiffner J."/>
            <person name="Priest M."/>
            <person name="Russ C."/>
            <person name="Smialowska A."/>
            <person name="Swoboda P."/>
            <person name="Sykes S.M."/>
            <person name="Vaughn M."/>
            <person name="Vengrova S."/>
            <person name="Yoder R."/>
            <person name="Zeng Q."/>
            <person name="Allshire R."/>
            <person name="Baulcombe D."/>
            <person name="Birren B.W."/>
            <person name="Brown W."/>
            <person name="Ekwall K."/>
            <person name="Kellis M."/>
            <person name="Leatherwood J."/>
            <person name="Levin H."/>
            <person name="Margalit H."/>
            <person name="Martienssen R."/>
            <person name="Nieduszynski C.A."/>
            <person name="Spatafora J.W."/>
            <person name="Friedman N."/>
            <person name="Dalgaard J.Z."/>
            <person name="Baumann P."/>
            <person name="Niki H."/>
            <person name="Regev A."/>
            <person name="Nusbaum C."/>
        </authorList>
    </citation>
    <scope>NUCLEOTIDE SEQUENCE [LARGE SCALE GENOMIC DNA]</scope>
    <source>
        <strain evidence="2">yFS286</strain>
    </source>
</reference>
<dbReference type="AlphaFoldDB" id="S9R3L0"/>
<evidence type="ECO:0000313" key="2">
    <source>
        <dbReference type="Proteomes" id="UP000016088"/>
    </source>
</evidence>
<name>S9R3L0_SCHOY</name>
<sequence length="74" mass="8363">MGRVGHFSSEISQKGSLFEVKWSEKYNILSVISETVYHSCITMSSLIKNRSKATIMTLDELSCNTRKGITFTKL</sequence>
<dbReference type="Proteomes" id="UP000016088">
    <property type="component" value="Unassembled WGS sequence"/>
</dbReference>
<keyword evidence="2" id="KW-1185">Reference proteome</keyword>
<organism evidence="1 2">
    <name type="scientific">Schizosaccharomyces octosporus (strain yFS286)</name>
    <name type="common">Fission yeast</name>
    <name type="synonym">Octosporomyces octosporus</name>
    <dbReference type="NCBI Taxonomy" id="483514"/>
    <lineage>
        <taxon>Eukaryota</taxon>
        <taxon>Fungi</taxon>
        <taxon>Dikarya</taxon>
        <taxon>Ascomycota</taxon>
        <taxon>Taphrinomycotina</taxon>
        <taxon>Schizosaccharomycetes</taxon>
        <taxon>Schizosaccharomycetales</taxon>
        <taxon>Schizosaccharomycetaceae</taxon>
        <taxon>Schizosaccharomyces</taxon>
    </lineage>
</organism>
<dbReference type="VEuPathDB" id="FungiDB:SOCG_05737"/>
<dbReference type="RefSeq" id="XP_013019538.1">
    <property type="nucleotide sequence ID" value="XM_013164084.1"/>
</dbReference>